<name>X0VQ95_9ZZZZ</name>
<feature type="non-terminal residue" evidence="1">
    <location>
        <position position="85"/>
    </location>
</feature>
<accession>X0VQ95</accession>
<sequence length="85" mass="9993">MGLQKINDVTICPERNWRKKHVSSLKTSYANAPYFREHLDFVFEIFSERLEKLIDLNMSIIQYLKKHLMIDTPLILLSDLGVKGK</sequence>
<organism evidence="1">
    <name type="scientific">marine sediment metagenome</name>
    <dbReference type="NCBI Taxonomy" id="412755"/>
    <lineage>
        <taxon>unclassified sequences</taxon>
        <taxon>metagenomes</taxon>
        <taxon>ecological metagenomes</taxon>
    </lineage>
</organism>
<proteinExistence type="predicted"/>
<reference evidence="1" key="1">
    <citation type="journal article" date="2014" name="Front. Microbiol.">
        <title>High frequency of phylogenetically diverse reductive dehalogenase-homologous genes in deep subseafloor sedimentary metagenomes.</title>
        <authorList>
            <person name="Kawai M."/>
            <person name="Futagami T."/>
            <person name="Toyoda A."/>
            <person name="Takaki Y."/>
            <person name="Nishi S."/>
            <person name="Hori S."/>
            <person name="Arai W."/>
            <person name="Tsubouchi T."/>
            <person name="Morono Y."/>
            <person name="Uchiyama I."/>
            <person name="Ito T."/>
            <person name="Fujiyama A."/>
            <person name="Inagaki F."/>
            <person name="Takami H."/>
        </authorList>
    </citation>
    <scope>NUCLEOTIDE SEQUENCE</scope>
    <source>
        <strain evidence="1">Expedition CK06-06</strain>
    </source>
</reference>
<evidence type="ECO:0000313" key="1">
    <source>
        <dbReference type="EMBL" id="GAG02741.1"/>
    </source>
</evidence>
<dbReference type="AlphaFoldDB" id="X0VQ95"/>
<dbReference type="InterPro" id="IPR014985">
    <property type="entry name" value="WbqC"/>
</dbReference>
<dbReference type="Pfam" id="PF08889">
    <property type="entry name" value="WbqC"/>
    <property type="match status" value="1"/>
</dbReference>
<comment type="caution">
    <text evidence="1">The sequence shown here is derived from an EMBL/GenBank/DDBJ whole genome shotgun (WGS) entry which is preliminary data.</text>
</comment>
<protein>
    <submittedName>
        <fullName evidence="1">Uncharacterized protein</fullName>
    </submittedName>
</protein>
<dbReference type="EMBL" id="BARS01027947">
    <property type="protein sequence ID" value="GAG02741.1"/>
    <property type="molecule type" value="Genomic_DNA"/>
</dbReference>
<gene>
    <name evidence="1" type="ORF">S01H1_43850</name>
</gene>